<gene>
    <name evidence="3" type="ORF">BT96DRAFT_923364</name>
    <name evidence="2" type="ORF">BT96DRAFT_929797</name>
</gene>
<dbReference type="Proteomes" id="UP000799118">
    <property type="component" value="Unassembled WGS sequence"/>
</dbReference>
<evidence type="ECO:0000313" key="3">
    <source>
        <dbReference type="EMBL" id="KAE9394684.1"/>
    </source>
</evidence>
<evidence type="ECO:0000256" key="1">
    <source>
        <dbReference type="SAM" id="SignalP"/>
    </source>
</evidence>
<evidence type="ECO:0000313" key="2">
    <source>
        <dbReference type="EMBL" id="KAE9383455.1"/>
    </source>
</evidence>
<organism evidence="2 4">
    <name type="scientific">Gymnopus androsaceus JB14</name>
    <dbReference type="NCBI Taxonomy" id="1447944"/>
    <lineage>
        <taxon>Eukaryota</taxon>
        <taxon>Fungi</taxon>
        <taxon>Dikarya</taxon>
        <taxon>Basidiomycota</taxon>
        <taxon>Agaricomycotina</taxon>
        <taxon>Agaricomycetes</taxon>
        <taxon>Agaricomycetidae</taxon>
        <taxon>Agaricales</taxon>
        <taxon>Marasmiineae</taxon>
        <taxon>Omphalotaceae</taxon>
        <taxon>Gymnopus</taxon>
    </lineage>
</organism>
<dbReference type="EMBL" id="ML770462">
    <property type="protein sequence ID" value="KAE9383455.1"/>
    <property type="molecule type" value="Genomic_DNA"/>
</dbReference>
<name>A0A6A4GDL0_9AGAR</name>
<dbReference type="EMBL" id="ML769545">
    <property type="protein sequence ID" value="KAE9394684.1"/>
    <property type="molecule type" value="Genomic_DNA"/>
</dbReference>
<feature type="signal peptide" evidence="1">
    <location>
        <begin position="1"/>
        <end position="19"/>
    </location>
</feature>
<protein>
    <recommendedName>
        <fullName evidence="5">Extracellular membrane protein CFEM domain-containing protein</fullName>
    </recommendedName>
</protein>
<accession>A0A6A4GDL0</accession>
<evidence type="ECO:0008006" key="5">
    <source>
        <dbReference type="Google" id="ProtNLM"/>
    </source>
</evidence>
<sequence>MKFFAIVSAVLIAAIGVGAIGDPIPNSACQCPNNCEHTLGSSCTFFLDGNTINGSCVNDGDGLTCAT</sequence>
<proteinExistence type="predicted"/>
<reference evidence="2" key="1">
    <citation type="journal article" date="2019" name="Environ. Microbiol.">
        <title>Fungal ecological strategies reflected in gene transcription - a case study of two litter decomposers.</title>
        <authorList>
            <person name="Barbi F."/>
            <person name="Kohler A."/>
            <person name="Barry K."/>
            <person name="Baskaran P."/>
            <person name="Daum C."/>
            <person name="Fauchery L."/>
            <person name="Ihrmark K."/>
            <person name="Kuo A."/>
            <person name="LaButti K."/>
            <person name="Lipzen A."/>
            <person name="Morin E."/>
            <person name="Grigoriev I.V."/>
            <person name="Henrissat B."/>
            <person name="Lindahl B."/>
            <person name="Martin F."/>
        </authorList>
    </citation>
    <scope>NUCLEOTIDE SEQUENCE</scope>
    <source>
        <strain evidence="2">JB14</strain>
    </source>
</reference>
<feature type="chain" id="PRO_5040688518" description="Extracellular membrane protein CFEM domain-containing protein" evidence="1">
    <location>
        <begin position="20"/>
        <end position="67"/>
    </location>
</feature>
<dbReference type="OrthoDB" id="2970514at2759"/>
<keyword evidence="4" id="KW-1185">Reference proteome</keyword>
<keyword evidence="1" id="KW-0732">Signal</keyword>
<dbReference type="AlphaFoldDB" id="A0A6A4GDL0"/>
<evidence type="ECO:0000313" key="4">
    <source>
        <dbReference type="Proteomes" id="UP000799118"/>
    </source>
</evidence>